<dbReference type="InterPro" id="IPR050678">
    <property type="entry name" value="DNA_Partitioning_ATPase"/>
</dbReference>
<feature type="domain" description="AAA" evidence="1">
    <location>
        <begin position="5"/>
        <end position="206"/>
    </location>
</feature>
<gene>
    <name evidence="2" type="ORF">IX38_04690</name>
</gene>
<dbReference type="eggNOG" id="COG1192">
    <property type="taxonomic scope" value="Bacteria"/>
</dbReference>
<comment type="caution">
    <text evidence="2">The sequence shown here is derived from an EMBL/GenBank/DDBJ whole genome shotgun (WGS) entry which is preliminary data.</text>
</comment>
<dbReference type="InterPro" id="IPR025669">
    <property type="entry name" value="AAA_dom"/>
</dbReference>
<evidence type="ECO:0000259" key="1">
    <source>
        <dbReference type="Pfam" id="PF13614"/>
    </source>
</evidence>
<protein>
    <submittedName>
        <fullName evidence="2">ATPase</fullName>
    </submittedName>
</protein>
<dbReference type="STRING" id="421531.IX38_04690"/>
<sequence>MMKYTFWNNKGGTGKSSLAFQTITEYAIKFPEKKILTIDLCPQANLSELFMGGLLGNGSTNLNNLTTPTSVCTIGGYFQDRFSNPYNTPTINASNYISNPSAVNSKIPVNIDLIAGDRIVELQSNSISALSITQIPGIDTYLKIIDWVNDLVNASNQLNSYDDVFIDTNPSFAIYTQIALAATDRIIAPVMADDSSRRALTNIYSLVYGLNLPSAIYNQYAFHTKLTTAGRQLPKIHLIIKNRLTQYMGPASAYASVLTSIDNDLNAVLASHPQHFTFNNISDGVVDVRDFQTTGVVAFAEATPFSMLVKGDHHLFGNKTKIQDPNWQNCIDAISGVVTKL</sequence>
<dbReference type="SUPFAM" id="SSF52540">
    <property type="entry name" value="P-loop containing nucleoside triphosphate hydrolases"/>
    <property type="match status" value="1"/>
</dbReference>
<evidence type="ECO:0000313" key="2">
    <source>
        <dbReference type="EMBL" id="KFF08734.1"/>
    </source>
</evidence>
<dbReference type="PANTHER" id="PTHR13696:SF99">
    <property type="entry name" value="COBYRINIC ACID AC-DIAMIDE SYNTHASE"/>
    <property type="match status" value="1"/>
</dbReference>
<dbReference type="Gene3D" id="3.40.50.300">
    <property type="entry name" value="P-loop containing nucleotide triphosphate hydrolases"/>
    <property type="match status" value="1"/>
</dbReference>
<proteinExistence type="predicted"/>
<dbReference type="EMBL" id="JPRO01000002">
    <property type="protein sequence ID" value="KFF08734.1"/>
    <property type="molecule type" value="Genomic_DNA"/>
</dbReference>
<dbReference type="Proteomes" id="UP000028703">
    <property type="component" value="Unassembled WGS sequence"/>
</dbReference>
<dbReference type="Pfam" id="PF13614">
    <property type="entry name" value="AAA_31"/>
    <property type="match status" value="1"/>
</dbReference>
<accession>A0A085ZWC0</accession>
<dbReference type="PANTHER" id="PTHR13696">
    <property type="entry name" value="P-LOOP CONTAINING NUCLEOSIDE TRIPHOSPHATE HYDROLASE"/>
    <property type="match status" value="1"/>
</dbReference>
<dbReference type="InterPro" id="IPR027417">
    <property type="entry name" value="P-loop_NTPase"/>
</dbReference>
<organism evidence="2 3">
    <name type="scientific">Chryseobacterium luteum</name>
    <dbReference type="NCBI Taxonomy" id="421531"/>
    <lineage>
        <taxon>Bacteria</taxon>
        <taxon>Pseudomonadati</taxon>
        <taxon>Bacteroidota</taxon>
        <taxon>Flavobacteriia</taxon>
        <taxon>Flavobacteriales</taxon>
        <taxon>Weeksellaceae</taxon>
        <taxon>Chryseobacterium group</taxon>
        <taxon>Chryseobacterium</taxon>
    </lineage>
</organism>
<name>A0A085ZWC0_9FLAO</name>
<reference evidence="2 3" key="1">
    <citation type="submission" date="2014-07" db="EMBL/GenBank/DDBJ databases">
        <title>Genome of Chryseobacterium luteum DSM 18605.</title>
        <authorList>
            <person name="Stropko S.J."/>
            <person name="Pipes S.E."/>
            <person name="Newman J.D."/>
        </authorList>
    </citation>
    <scope>NUCLEOTIDE SEQUENCE [LARGE SCALE GENOMIC DNA]</scope>
    <source>
        <strain evidence="2 3">DSM 18605</strain>
    </source>
</reference>
<keyword evidence="3" id="KW-1185">Reference proteome</keyword>
<dbReference type="AlphaFoldDB" id="A0A085ZWC0"/>
<evidence type="ECO:0000313" key="3">
    <source>
        <dbReference type="Proteomes" id="UP000028703"/>
    </source>
</evidence>